<dbReference type="AlphaFoldDB" id="R4PLL8"/>
<organism evidence="1 2">
    <name type="scientific">Candidatus Saccharimonas aalborgensis</name>
    <dbReference type="NCBI Taxonomy" id="1332188"/>
    <lineage>
        <taxon>Bacteria</taxon>
        <taxon>Candidatus Saccharimonadota</taxon>
        <taxon>Candidatus Saccharimonadia</taxon>
        <taxon>Candidatus Saccharimonadales</taxon>
        <taxon>Candidatus Saccharimonadaceae</taxon>
        <taxon>Candidatus Saccharimonas</taxon>
    </lineage>
</organism>
<proteinExistence type="predicted"/>
<keyword evidence="2" id="KW-1185">Reference proteome</keyword>
<evidence type="ECO:0000313" key="1">
    <source>
        <dbReference type="EMBL" id="AGL62518.1"/>
    </source>
</evidence>
<protein>
    <submittedName>
        <fullName evidence="1">Uncharacterized protein</fullName>
    </submittedName>
</protein>
<name>R4PLL8_9BACT</name>
<dbReference type="HOGENOM" id="CLU_3005622_0_0_0"/>
<dbReference type="Proteomes" id="UP000013893">
    <property type="component" value="Chromosome"/>
</dbReference>
<evidence type="ECO:0000313" key="2">
    <source>
        <dbReference type="Proteomes" id="UP000013893"/>
    </source>
</evidence>
<gene>
    <name evidence="1" type="ORF">L336_0816</name>
</gene>
<accession>R4PLL8</accession>
<sequence length="56" mass="6553">MCGKLHHETWLSGSNLWHNIWMNCSVKLHVHYTGDTEVNKTKSPSMGVQEYNWHSI</sequence>
<dbReference type="STRING" id="1332188.L336_0816"/>
<dbReference type="KEGG" id="saal:L336_0816"/>
<reference evidence="1 2" key="1">
    <citation type="journal article" date="2013" name="Nat. Biotechnol.">
        <title>Genome sequences of rare, uncultured bacteria obtained by differential coverage binning of multiple metagenomes.</title>
        <authorList>
            <person name="Albertsen M."/>
            <person name="Hugenholtz P."/>
            <person name="Skarshewski A."/>
            <person name="Nielsen K.L."/>
            <person name="Tyson G.W."/>
            <person name="Nielsen P.H."/>
        </authorList>
    </citation>
    <scope>NUCLEOTIDE SEQUENCE [LARGE SCALE GENOMIC DNA]</scope>
    <source>
        <strain evidence="1">TM71</strain>
    </source>
</reference>
<dbReference type="EMBL" id="CP005957">
    <property type="protein sequence ID" value="AGL62518.1"/>
    <property type="molecule type" value="Genomic_DNA"/>
</dbReference>